<evidence type="ECO:0000256" key="1">
    <source>
        <dbReference type="ARBA" id="ARBA00001933"/>
    </source>
</evidence>
<evidence type="ECO:0000256" key="2">
    <source>
        <dbReference type="ARBA" id="ARBA00022898"/>
    </source>
</evidence>
<dbReference type="RefSeq" id="WP_229360705.1">
    <property type="nucleotide sequence ID" value="NZ_CP017641.1"/>
</dbReference>
<gene>
    <name evidence="5" type="primary">metZ</name>
    <name evidence="5" type="ORF">Fuma_04353</name>
</gene>
<accession>A0A1P8WKX6</accession>
<dbReference type="PANTHER" id="PTHR11808">
    <property type="entry name" value="TRANS-SULFURATION ENZYME FAMILY MEMBER"/>
    <property type="match status" value="1"/>
</dbReference>
<comment type="cofactor">
    <cofactor evidence="1 4">
        <name>pyridoxal 5'-phosphate</name>
        <dbReference type="ChEBI" id="CHEBI:597326"/>
    </cofactor>
</comment>
<dbReference type="GO" id="GO:0019346">
    <property type="term" value="P:transsulfuration"/>
    <property type="evidence" value="ECO:0007669"/>
    <property type="project" value="InterPro"/>
</dbReference>
<dbReference type="EC" id="2.5.1.-" evidence="5"/>
<keyword evidence="6" id="KW-1185">Reference proteome</keyword>
<dbReference type="STRING" id="1891926.Fuma_04353"/>
<dbReference type="InterPro" id="IPR015421">
    <property type="entry name" value="PyrdxlP-dep_Trfase_major"/>
</dbReference>
<evidence type="ECO:0000256" key="4">
    <source>
        <dbReference type="RuleBase" id="RU362118"/>
    </source>
</evidence>
<evidence type="ECO:0000256" key="3">
    <source>
        <dbReference type="PIRSR" id="PIRSR001434-2"/>
    </source>
</evidence>
<organism evidence="5 6">
    <name type="scientific">Fuerstiella marisgermanici</name>
    <dbReference type="NCBI Taxonomy" id="1891926"/>
    <lineage>
        <taxon>Bacteria</taxon>
        <taxon>Pseudomonadati</taxon>
        <taxon>Planctomycetota</taxon>
        <taxon>Planctomycetia</taxon>
        <taxon>Planctomycetales</taxon>
        <taxon>Planctomycetaceae</taxon>
        <taxon>Fuerstiella</taxon>
    </lineage>
</organism>
<dbReference type="KEGG" id="fmr:Fuma_04353"/>
<dbReference type="Gene3D" id="3.90.1150.10">
    <property type="entry name" value="Aspartate Aminotransferase, domain 1"/>
    <property type="match status" value="1"/>
</dbReference>
<keyword evidence="2 3" id="KW-0663">Pyridoxal phosphate</keyword>
<dbReference type="Proteomes" id="UP000187735">
    <property type="component" value="Chromosome"/>
</dbReference>
<keyword evidence="5" id="KW-0808">Transferase</keyword>
<dbReference type="Pfam" id="PF01053">
    <property type="entry name" value="Cys_Met_Meta_PP"/>
    <property type="match status" value="1"/>
</dbReference>
<dbReference type="EMBL" id="CP017641">
    <property type="protein sequence ID" value="APZ94714.1"/>
    <property type="molecule type" value="Genomic_DNA"/>
</dbReference>
<protein>
    <submittedName>
        <fullName evidence="5">O-succinylhomoserine sulfhydrylase</fullName>
        <ecNumber evidence="5">2.5.1.-</ecNumber>
    </submittedName>
</protein>
<dbReference type="GO" id="GO:0030170">
    <property type="term" value="F:pyridoxal phosphate binding"/>
    <property type="evidence" value="ECO:0007669"/>
    <property type="project" value="InterPro"/>
</dbReference>
<sequence>MTQHPSRMGHVPPIVTPASSPPIFQTTAFDIPDLDVLAALHAGTADGHIYTRDSNPNHKALAESIATLEGAESGAVFASGMGAIAAVAMTLAGTGDHILVGRSLYGITLKLMRRLQQQFGVDVSYFDATDAASVAGHLQTSTKFCLIETVSNPLLEVADIASIASALNGVPLVVDSTFTTPELIRPLEHGAEIVVHSASKYLNGHGDVMLGVAAGSASHMRAVRATSSVFGQNANPFESWLTQRGLRTLPLRMQQITKTTSQLAEFLSQHPAVATVYHPTLRHHGTHRLATELYPDGTGGIVSFAFRDGGKARVNAFMQAAESIPFSATLADARTTISHPATTSHGFMTKAERADIGITDELVRISVGLEPIEQLKPELDAALNSASGYAESR</sequence>
<feature type="modified residue" description="N6-(pyridoxal phosphate)lysine" evidence="3">
    <location>
        <position position="200"/>
    </location>
</feature>
<dbReference type="SUPFAM" id="SSF53383">
    <property type="entry name" value="PLP-dependent transferases"/>
    <property type="match status" value="1"/>
</dbReference>
<dbReference type="FunFam" id="3.40.640.10:FF:000046">
    <property type="entry name" value="Cystathionine gamma-lyase"/>
    <property type="match status" value="1"/>
</dbReference>
<dbReference type="PIRSF" id="PIRSF001434">
    <property type="entry name" value="CGS"/>
    <property type="match status" value="1"/>
</dbReference>
<dbReference type="GO" id="GO:0016740">
    <property type="term" value="F:transferase activity"/>
    <property type="evidence" value="ECO:0007669"/>
    <property type="project" value="UniProtKB-KW"/>
</dbReference>
<dbReference type="InterPro" id="IPR000277">
    <property type="entry name" value="Cys/Met-Metab_PyrdxlP-dep_enz"/>
</dbReference>
<evidence type="ECO:0000313" key="5">
    <source>
        <dbReference type="EMBL" id="APZ94714.1"/>
    </source>
</evidence>
<dbReference type="GO" id="GO:0016846">
    <property type="term" value="F:carbon-sulfur lyase activity"/>
    <property type="evidence" value="ECO:0007669"/>
    <property type="project" value="TreeGrafter"/>
</dbReference>
<dbReference type="Gene3D" id="3.40.640.10">
    <property type="entry name" value="Type I PLP-dependent aspartate aminotransferase-like (Major domain)"/>
    <property type="match status" value="1"/>
</dbReference>
<reference evidence="5 6" key="1">
    <citation type="journal article" date="2016" name="Front. Microbiol.">
        <title>Fuerstia marisgermanicae gen. nov., sp. nov., an Unusual Member of the Phylum Planctomycetes from the German Wadden Sea.</title>
        <authorList>
            <person name="Kohn T."/>
            <person name="Heuer A."/>
            <person name="Jogler M."/>
            <person name="Vollmers J."/>
            <person name="Boedeker C."/>
            <person name="Bunk B."/>
            <person name="Rast P."/>
            <person name="Borchert D."/>
            <person name="Glockner I."/>
            <person name="Freese H.M."/>
            <person name="Klenk H.P."/>
            <person name="Overmann J."/>
            <person name="Kaster A.K."/>
            <person name="Rohde M."/>
            <person name="Wiegand S."/>
            <person name="Jogler C."/>
        </authorList>
    </citation>
    <scope>NUCLEOTIDE SEQUENCE [LARGE SCALE GENOMIC DNA]</scope>
    <source>
        <strain evidence="5 6">NH11</strain>
    </source>
</reference>
<dbReference type="AlphaFoldDB" id="A0A1P8WKX6"/>
<dbReference type="PANTHER" id="PTHR11808:SF80">
    <property type="entry name" value="CYSTATHIONINE GAMMA-LYASE"/>
    <property type="match status" value="1"/>
</dbReference>
<dbReference type="InterPro" id="IPR015424">
    <property type="entry name" value="PyrdxlP-dep_Trfase"/>
</dbReference>
<dbReference type="GO" id="GO:0005737">
    <property type="term" value="C:cytoplasm"/>
    <property type="evidence" value="ECO:0007669"/>
    <property type="project" value="TreeGrafter"/>
</dbReference>
<dbReference type="CDD" id="cd00614">
    <property type="entry name" value="CGS_like"/>
    <property type="match status" value="1"/>
</dbReference>
<proteinExistence type="inferred from homology"/>
<comment type="similarity">
    <text evidence="4">Belongs to the trans-sulfuration enzymes family.</text>
</comment>
<evidence type="ECO:0000313" key="6">
    <source>
        <dbReference type="Proteomes" id="UP000187735"/>
    </source>
</evidence>
<dbReference type="InterPro" id="IPR015422">
    <property type="entry name" value="PyrdxlP-dep_Trfase_small"/>
</dbReference>
<name>A0A1P8WKX6_9PLAN</name>